<name>A0A4Y6UIV3_9PROT</name>
<evidence type="ECO:0000313" key="2">
    <source>
        <dbReference type="EMBL" id="QDH16558.1"/>
    </source>
</evidence>
<proteinExistence type="predicted"/>
<dbReference type="SUPFAM" id="SSF48452">
    <property type="entry name" value="TPR-like"/>
    <property type="match status" value="3"/>
</dbReference>
<dbReference type="InterPro" id="IPR011990">
    <property type="entry name" value="TPR-like_helical_dom_sf"/>
</dbReference>
<reference evidence="2 3" key="1">
    <citation type="submission" date="2019-03" db="EMBL/GenBank/DDBJ databases">
        <title>The complete genome sequence of Swingsia samuiensis NBRC107927(T).</title>
        <authorList>
            <person name="Chua K.-O."/>
            <person name="Chan K.-G."/>
            <person name="See-Too W.-S."/>
        </authorList>
    </citation>
    <scope>NUCLEOTIDE SEQUENCE [LARGE SCALE GENOMIC DNA]</scope>
    <source>
        <strain evidence="2 3">AH83</strain>
    </source>
</reference>
<dbReference type="EMBL" id="CP038141">
    <property type="protein sequence ID" value="QDH16558.1"/>
    <property type="molecule type" value="Genomic_DNA"/>
</dbReference>
<dbReference type="RefSeq" id="WP_141459629.1">
    <property type="nucleotide sequence ID" value="NZ_CP038141.1"/>
</dbReference>
<dbReference type="Gene3D" id="1.25.40.10">
    <property type="entry name" value="Tetratricopeptide repeat domain"/>
    <property type="match status" value="2"/>
</dbReference>
<sequence>MQITREWPKTIFSLTKRGLSSAFLASALLVNAEAAPQIKTLPTIDPDKSLTGWILASNVMMQRGHIDAAYNALNRILALSGNNLTYHEQTLHYALMSGHEEEALQLAKTLPNHDIATFILVQNAASHKNWDEMRHLLNHNSHHGMLISTAQPVFLAWALAEEGHIQQALDTLHSASSFAGTRRLYQLHAALISERLPDDSQAKALYQKVGSSPDDPLLLQILYTQAYSSWLETKHQHQAAIDCITALGVNSPLASLTIGPLQHNLKSRPPLSSNQGLAILDFQIALMLNDVIQQEGLQRDPAIITLKQALYFDPSLTVARIFLADIFRDNQQITEGLEELSHIPNTDPLAALAAQERVNLASSSHDLNREAQALYQALEILPDNPDFLTQLAEVEDELGHHNEAIVLFTSAIKASPPRKEALWPLLLGRAMAEEELGNWINTRADMHRALELAPNQPEVLNFVGYGNIEHNEDQENAISLLKRALQLEPNNPSIQDSYAWALLKHTGDLKTSLPILIQAAEHSSSDPEIGYHLGVAYWYLGRQTEAKDQWNQSLDDHPLPQDKALLLNALQQNGPHLPIFETKK</sequence>
<evidence type="ECO:0000256" key="1">
    <source>
        <dbReference type="SAM" id="SignalP"/>
    </source>
</evidence>
<dbReference type="KEGG" id="ssam:E3D00_02435"/>
<evidence type="ECO:0000313" key="3">
    <source>
        <dbReference type="Proteomes" id="UP000316313"/>
    </source>
</evidence>
<dbReference type="AlphaFoldDB" id="A0A4Y6UIV3"/>
<feature type="chain" id="PRO_5021217095" evidence="1">
    <location>
        <begin position="35"/>
        <end position="584"/>
    </location>
</feature>
<dbReference type="SMART" id="SM00028">
    <property type="entry name" value="TPR"/>
    <property type="match status" value="6"/>
</dbReference>
<dbReference type="PANTHER" id="PTHR12558">
    <property type="entry name" value="CELL DIVISION CYCLE 16,23,27"/>
    <property type="match status" value="1"/>
</dbReference>
<gene>
    <name evidence="2" type="ORF">E3D00_02435</name>
</gene>
<organism evidence="2 3">
    <name type="scientific">Swingsia samuiensis</name>
    <dbReference type="NCBI Taxonomy" id="1293412"/>
    <lineage>
        <taxon>Bacteria</taxon>
        <taxon>Pseudomonadati</taxon>
        <taxon>Pseudomonadota</taxon>
        <taxon>Alphaproteobacteria</taxon>
        <taxon>Acetobacterales</taxon>
        <taxon>Acetobacteraceae</taxon>
        <taxon>Swingsia</taxon>
    </lineage>
</organism>
<dbReference type="PANTHER" id="PTHR12558:SF13">
    <property type="entry name" value="CELL DIVISION CYCLE PROTEIN 27 HOMOLOG"/>
    <property type="match status" value="1"/>
</dbReference>
<dbReference type="InterPro" id="IPR019734">
    <property type="entry name" value="TPR_rpt"/>
</dbReference>
<keyword evidence="1" id="KW-0732">Signal</keyword>
<dbReference type="OrthoDB" id="9766710at2"/>
<protein>
    <submittedName>
        <fullName evidence="2">Uncharacterized protein</fullName>
    </submittedName>
</protein>
<keyword evidence="3" id="KW-1185">Reference proteome</keyword>
<dbReference type="Proteomes" id="UP000316313">
    <property type="component" value="Chromosome"/>
</dbReference>
<accession>A0A4Y6UIV3</accession>
<feature type="signal peptide" evidence="1">
    <location>
        <begin position="1"/>
        <end position="34"/>
    </location>
</feature>